<dbReference type="InterPro" id="IPR036875">
    <property type="entry name" value="Znf_CCHC_sf"/>
</dbReference>
<dbReference type="EMBL" id="CAJHNJ030000001">
    <property type="protein sequence ID" value="CAG9086932.1"/>
    <property type="molecule type" value="Genomic_DNA"/>
</dbReference>
<proteinExistence type="predicted"/>
<gene>
    <name evidence="5" type="ORF">PLXY2_LOCUS117</name>
</gene>
<dbReference type="Gene3D" id="3.60.10.10">
    <property type="entry name" value="Endonuclease/exonuclease/phosphatase"/>
    <property type="match status" value="1"/>
</dbReference>
<dbReference type="GO" id="GO:0008270">
    <property type="term" value="F:zinc ion binding"/>
    <property type="evidence" value="ECO:0007669"/>
    <property type="project" value="UniProtKB-KW"/>
</dbReference>
<evidence type="ECO:0000259" key="4">
    <source>
        <dbReference type="PROSITE" id="PS50158"/>
    </source>
</evidence>
<keyword evidence="2" id="KW-0175">Coiled coil</keyword>
<name>A0A8S4CVT9_PLUXY</name>
<feature type="coiled-coil region" evidence="2">
    <location>
        <begin position="390"/>
        <end position="417"/>
    </location>
</feature>
<keyword evidence="1" id="KW-0863">Zinc-finger</keyword>
<dbReference type="InterPro" id="IPR001878">
    <property type="entry name" value="Znf_CCHC"/>
</dbReference>
<dbReference type="PROSITE" id="PS50158">
    <property type="entry name" value="ZF_CCHC"/>
    <property type="match status" value="1"/>
</dbReference>
<dbReference type="Proteomes" id="UP000653454">
    <property type="component" value="Unassembled WGS sequence"/>
</dbReference>
<evidence type="ECO:0000256" key="2">
    <source>
        <dbReference type="SAM" id="Coils"/>
    </source>
</evidence>
<evidence type="ECO:0000256" key="3">
    <source>
        <dbReference type="SAM" id="MobiDB-lite"/>
    </source>
</evidence>
<protein>
    <submittedName>
        <fullName evidence="5">(diamondback moth) hypothetical protein</fullName>
    </submittedName>
</protein>
<sequence length="759" mass="83621">MAIVSISDDLPFETVVEGIKTQILADYDAWPMDKMKANIKLAFKKWRYRRTETVYVVECSPALRELLLSKERIYVGWHVASVEDFIKVVCCTKCQMYGHAVKHCKAAIDTCGRCGKDGHTRSDCTAEKVCATCHKFGRKESASHKTAAPSCPARLYAEQRQAIAEEYGLDLILVQEQYRGVNLVISSSTNAMAGIYMYKRSVAITVLHHLCTDHVVCAHISGREADLYTVSVYGQYSHDISIHLHQLERIVYQLRGRKLIIGMDSNAHSPLWFNTRAVAQTQNTGETRWKGSFSPATTCCTMHYISMAHFSPTSSLLRTPPKRFNTPEQRTDSSKRPLQSPEEVQEAMRRRMTANKPPAAKEAQVPDAPASDLSSLNKAALIDKEILAVVAVLELQLAEAEHAVTAMKLKVASMELNYASASSCSASCTAGHPVANAAPSYASALKLPKGQQPMAISANKGPVLVFYPNDQGTIKSSEETKQELQKVVNPGEMGIAVTGVRKVGNSGVVVRTANGSAAQKLKDAAPASPRISEPKQKLPLVALRNLRNDPTPEALLAALNNVNLCDDPDWPMEKFRASCKIAFKKGRQGESRTTVILECTNPLRDKLISMGTVLIGWDEAKVYDYLRVTCCNKCQQYGHPEKYCRAESMICILWRGVSGKMCNRHILDLHKHLLLAPSDVAGWGIFLKEGATKNEFLGGGARAAQVGVALAHAEVARALLRVARRLAAAAREPVLTCTQHKHTTYYLKICNVGIHLFIY</sequence>
<feature type="domain" description="CCHC-type" evidence="4">
    <location>
        <begin position="111"/>
        <end position="124"/>
    </location>
</feature>
<dbReference type="SMART" id="SM00343">
    <property type="entry name" value="ZnF_C2HC"/>
    <property type="match status" value="3"/>
</dbReference>
<keyword evidence="1" id="KW-0479">Metal-binding</keyword>
<evidence type="ECO:0000313" key="6">
    <source>
        <dbReference type="Proteomes" id="UP000653454"/>
    </source>
</evidence>
<evidence type="ECO:0000256" key="1">
    <source>
        <dbReference type="PROSITE-ProRule" id="PRU00047"/>
    </source>
</evidence>
<dbReference type="InterPro" id="IPR036691">
    <property type="entry name" value="Endo/exonu/phosph_ase_sf"/>
</dbReference>
<dbReference type="AlphaFoldDB" id="A0A8S4CVT9"/>
<dbReference type="GO" id="GO:0003676">
    <property type="term" value="F:nucleic acid binding"/>
    <property type="evidence" value="ECO:0007669"/>
    <property type="project" value="InterPro"/>
</dbReference>
<feature type="region of interest" description="Disordered" evidence="3">
    <location>
        <begin position="316"/>
        <end position="370"/>
    </location>
</feature>
<keyword evidence="6" id="KW-1185">Reference proteome</keyword>
<reference evidence="5" key="1">
    <citation type="submission" date="2020-11" db="EMBL/GenBank/DDBJ databases">
        <authorList>
            <person name="Whiteford S."/>
        </authorList>
    </citation>
    <scope>NUCLEOTIDE SEQUENCE</scope>
</reference>
<organism evidence="5 6">
    <name type="scientific">Plutella xylostella</name>
    <name type="common">Diamondback moth</name>
    <name type="synonym">Plutella maculipennis</name>
    <dbReference type="NCBI Taxonomy" id="51655"/>
    <lineage>
        <taxon>Eukaryota</taxon>
        <taxon>Metazoa</taxon>
        <taxon>Ecdysozoa</taxon>
        <taxon>Arthropoda</taxon>
        <taxon>Hexapoda</taxon>
        <taxon>Insecta</taxon>
        <taxon>Pterygota</taxon>
        <taxon>Neoptera</taxon>
        <taxon>Endopterygota</taxon>
        <taxon>Lepidoptera</taxon>
        <taxon>Glossata</taxon>
        <taxon>Ditrysia</taxon>
        <taxon>Yponomeutoidea</taxon>
        <taxon>Plutellidae</taxon>
        <taxon>Plutella</taxon>
    </lineage>
</organism>
<comment type="caution">
    <text evidence="5">The sequence shown here is derived from an EMBL/GenBank/DDBJ whole genome shotgun (WGS) entry which is preliminary data.</text>
</comment>
<evidence type="ECO:0000313" key="5">
    <source>
        <dbReference type="EMBL" id="CAG9086932.1"/>
    </source>
</evidence>
<dbReference type="SUPFAM" id="SSF56219">
    <property type="entry name" value="DNase I-like"/>
    <property type="match status" value="1"/>
</dbReference>
<accession>A0A8S4CVT9</accession>
<dbReference type="SUPFAM" id="SSF57756">
    <property type="entry name" value="Retrovirus zinc finger-like domains"/>
    <property type="match status" value="1"/>
</dbReference>
<keyword evidence="1" id="KW-0862">Zinc</keyword>